<protein>
    <recommendedName>
        <fullName evidence="13">Fibronectin type-III domain-containing protein</fullName>
    </recommendedName>
</protein>
<dbReference type="InterPro" id="IPR052672">
    <property type="entry name" value="Type1_Cytokine_Rcpt_Type2"/>
</dbReference>
<accession>A0AAD7SAE3</accession>
<dbReference type="PANTHER" id="PTHR48423:SF1">
    <property type="entry name" value="INTERLEUKIN-27 RECEPTOR SUBUNIT ALPHA"/>
    <property type="match status" value="1"/>
</dbReference>
<organism evidence="14 15">
    <name type="scientific">Aldrovandia affinis</name>
    <dbReference type="NCBI Taxonomy" id="143900"/>
    <lineage>
        <taxon>Eukaryota</taxon>
        <taxon>Metazoa</taxon>
        <taxon>Chordata</taxon>
        <taxon>Craniata</taxon>
        <taxon>Vertebrata</taxon>
        <taxon>Euteleostomi</taxon>
        <taxon>Actinopterygii</taxon>
        <taxon>Neopterygii</taxon>
        <taxon>Teleostei</taxon>
        <taxon>Notacanthiformes</taxon>
        <taxon>Halosauridae</taxon>
        <taxon>Aldrovandia</taxon>
    </lineage>
</organism>
<feature type="region of interest" description="Disordered" evidence="10">
    <location>
        <begin position="812"/>
        <end position="833"/>
    </location>
</feature>
<evidence type="ECO:0000256" key="12">
    <source>
        <dbReference type="SAM" id="SignalP"/>
    </source>
</evidence>
<feature type="domain" description="Fibronectin type-III" evidence="13">
    <location>
        <begin position="520"/>
        <end position="612"/>
    </location>
</feature>
<proteinExistence type="inferred from homology"/>
<dbReference type="PROSITE" id="PS50853">
    <property type="entry name" value="FN3"/>
    <property type="match status" value="2"/>
</dbReference>
<dbReference type="Proteomes" id="UP001221898">
    <property type="component" value="Unassembled WGS sequence"/>
</dbReference>
<gene>
    <name evidence="14" type="ORF">AAFF_G00419150</name>
</gene>
<dbReference type="EMBL" id="JAINUG010000088">
    <property type="protein sequence ID" value="KAJ8398718.1"/>
    <property type="molecule type" value="Genomic_DNA"/>
</dbReference>
<dbReference type="InterPro" id="IPR013783">
    <property type="entry name" value="Ig-like_fold"/>
</dbReference>
<feature type="transmembrane region" description="Helical" evidence="11">
    <location>
        <begin position="619"/>
        <end position="637"/>
    </location>
</feature>
<dbReference type="CDD" id="cd00063">
    <property type="entry name" value="FN3"/>
    <property type="match status" value="1"/>
</dbReference>
<name>A0AAD7SAE3_9TELE</name>
<keyword evidence="5" id="KW-0677">Repeat</keyword>
<dbReference type="PANTHER" id="PTHR48423">
    <property type="entry name" value="INTERLEUKIN-27 RECEPTOR SUBUNIT ALPHA"/>
    <property type="match status" value="1"/>
</dbReference>
<keyword evidence="9" id="KW-0325">Glycoprotein</keyword>
<dbReference type="AlphaFoldDB" id="A0AAD7SAE3"/>
<evidence type="ECO:0000313" key="14">
    <source>
        <dbReference type="EMBL" id="KAJ8398718.1"/>
    </source>
</evidence>
<reference evidence="14" key="1">
    <citation type="journal article" date="2023" name="Science">
        <title>Genome structures resolve the early diversification of teleost fishes.</title>
        <authorList>
            <person name="Parey E."/>
            <person name="Louis A."/>
            <person name="Montfort J."/>
            <person name="Bouchez O."/>
            <person name="Roques C."/>
            <person name="Iampietro C."/>
            <person name="Lluch J."/>
            <person name="Castinel A."/>
            <person name="Donnadieu C."/>
            <person name="Desvignes T."/>
            <person name="Floi Bucao C."/>
            <person name="Jouanno E."/>
            <person name="Wen M."/>
            <person name="Mejri S."/>
            <person name="Dirks R."/>
            <person name="Jansen H."/>
            <person name="Henkel C."/>
            <person name="Chen W.J."/>
            <person name="Zahm M."/>
            <person name="Cabau C."/>
            <person name="Klopp C."/>
            <person name="Thompson A.W."/>
            <person name="Robinson-Rechavi M."/>
            <person name="Braasch I."/>
            <person name="Lecointre G."/>
            <person name="Bobe J."/>
            <person name="Postlethwait J.H."/>
            <person name="Berthelot C."/>
            <person name="Roest Crollius H."/>
            <person name="Guiguen Y."/>
        </authorList>
    </citation>
    <scope>NUCLEOTIDE SEQUENCE</scope>
    <source>
        <strain evidence="14">NC1722</strain>
    </source>
</reference>
<feature type="chain" id="PRO_5042132113" description="Fibronectin type-III domain-containing protein" evidence="12">
    <location>
        <begin position="21"/>
        <end position="855"/>
    </location>
</feature>
<feature type="region of interest" description="Disordered" evidence="10">
    <location>
        <begin position="705"/>
        <end position="748"/>
    </location>
</feature>
<dbReference type="InterPro" id="IPR003961">
    <property type="entry name" value="FN3_dom"/>
</dbReference>
<comment type="subcellular location">
    <subcellularLocation>
        <location evidence="1">Membrane</location>
        <topology evidence="1">Single-pass type I membrane protein</topology>
    </subcellularLocation>
</comment>
<evidence type="ECO:0000256" key="7">
    <source>
        <dbReference type="ARBA" id="ARBA00023136"/>
    </source>
</evidence>
<keyword evidence="6 11" id="KW-1133">Transmembrane helix</keyword>
<evidence type="ECO:0000256" key="2">
    <source>
        <dbReference type="ARBA" id="ARBA00008921"/>
    </source>
</evidence>
<keyword evidence="15" id="KW-1185">Reference proteome</keyword>
<evidence type="ECO:0000256" key="9">
    <source>
        <dbReference type="ARBA" id="ARBA00023180"/>
    </source>
</evidence>
<evidence type="ECO:0000256" key="4">
    <source>
        <dbReference type="ARBA" id="ARBA00022729"/>
    </source>
</evidence>
<keyword evidence="7 11" id="KW-0472">Membrane</keyword>
<evidence type="ECO:0000313" key="15">
    <source>
        <dbReference type="Proteomes" id="UP001221898"/>
    </source>
</evidence>
<evidence type="ECO:0000256" key="8">
    <source>
        <dbReference type="ARBA" id="ARBA00023170"/>
    </source>
</evidence>
<evidence type="ECO:0000256" key="10">
    <source>
        <dbReference type="SAM" id="MobiDB-lite"/>
    </source>
</evidence>
<feature type="signal peptide" evidence="12">
    <location>
        <begin position="1"/>
        <end position="20"/>
    </location>
</feature>
<evidence type="ECO:0000256" key="6">
    <source>
        <dbReference type="ARBA" id="ARBA00022989"/>
    </source>
</evidence>
<evidence type="ECO:0000259" key="13">
    <source>
        <dbReference type="PROSITE" id="PS50853"/>
    </source>
</evidence>
<dbReference type="Pfam" id="PF00041">
    <property type="entry name" value="fn3"/>
    <property type="match status" value="1"/>
</dbReference>
<keyword evidence="8" id="KW-0675">Receptor</keyword>
<feature type="domain" description="Fibronectin type-III" evidence="13">
    <location>
        <begin position="210"/>
        <end position="309"/>
    </location>
</feature>
<sequence>MACLTVCLFLLSAFHQQAQGAAVACLWEEYFHIGQNVSGACQVGSALPGCGGLSLHLTADGKPVLAYHYTNDSAHFTVPAPAEGTLHLRCGVTCAGLKLNSYCDITLQGGYPPSPVSRPVCHILLNITEDVHCSWNPGYQPLLPTSFTLHWEQREQRVYGEQRVAGDNMIGIIHRGDFRHGAMSVWVTANNSLGAVQSETVSFDTIDIVKPHAPTITQHFVQPLEILWNLECDPSSFMTENLDRSCEVQYRIRGEQAWTEGDYDSQDSFLLLDPQPFSVYEFRVRCACLGKDAVRSTWSHIYSVQSAEGVPDGKLDIWSDCDDESDGQLECAIVWKSPSHSVAQGKVLGYVVTLEHNAGDPDVMNLSTEELGCGEGAEHMEGLFVHCFPHRITLQGIKGVYLTAYTSQGATDPAPLALPTTGPYSLSADVAVVKVGRGFNVSWVPPSHLTEDVQYVVQCKEAGLHSMQGFYWIKVNGTQKSIILTGDFKNYIPYNISLFSVITNRWCLLGSAIAYTVQGVPPKVTGFKVSQNSPSDVILTWEHIPLTQMRGVILRYHLGQDNHTEYNVSGSRNSLLISGLQPGQAYQVWICAESEAGQGPRQYHHFITTASPDYIICTVVPLMLILVFGVLLLSLCCSHSVVQYLKRLGGCWEKVPDPTNCRLIQQVQRNNDMPEFFFLPESIQWPSHLEVIKIQALKDDGCLDRTSLSDGQMEGKASEWQMHTEEEEKEKEAEEEQTEPLEKGVSDLNSVGEDYSKMIDTEGDEEDVSWNHSEEFFSGPNSGLSYWLSLPGRAQAAATGHLLQAKPRLQQPVSHHQASTAGHLPPGHSGRLTASTETHLSLINEAGPVLWAHVA</sequence>
<feature type="compositionally biased region" description="Basic and acidic residues" evidence="10">
    <location>
        <begin position="722"/>
        <end position="732"/>
    </location>
</feature>
<dbReference type="SMART" id="SM00060">
    <property type="entry name" value="FN3"/>
    <property type="match status" value="2"/>
</dbReference>
<evidence type="ECO:0000256" key="11">
    <source>
        <dbReference type="SAM" id="Phobius"/>
    </source>
</evidence>
<evidence type="ECO:0000256" key="3">
    <source>
        <dbReference type="ARBA" id="ARBA00022692"/>
    </source>
</evidence>
<dbReference type="SUPFAM" id="SSF49265">
    <property type="entry name" value="Fibronectin type III"/>
    <property type="match status" value="3"/>
</dbReference>
<dbReference type="InterPro" id="IPR036116">
    <property type="entry name" value="FN3_sf"/>
</dbReference>
<dbReference type="GO" id="GO:0005886">
    <property type="term" value="C:plasma membrane"/>
    <property type="evidence" value="ECO:0007669"/>
    <property type="project" value="UniProtKB-ARBA"/>
</dbReference>
<dbReference type="Gene3D" id="2.60.40.10">
    <property type="entry name" value="Immunoglobulins"/>
    <property type="match status" value="4"/>
</dbReference>
<keyword evidence="3 11" id="KW-0812">Transmembrane</keyword>
<keyword evidence="4 12" id="KW-0732">Signal</keyword>
<evidence type="ECO:0000256" key="1">
    <source>
        <dbReference type="ARBA" id="ARBA00004479"/>
    </source>
</evidence>
<comment type="caution">
    <text evidence="14">The sequence shown here is derived from an EMBL/GenBank/DDBJ whole genome shotgun (WGS) entry which is preliminary data.</text>
</comment>
<evidence type="ECO:0000256" key="5">
    <source>
        <dbReference type="ARBA" id="ARBA00022737"/>
    </source>
</evidence>
<comment type="similarity">
    <text evidence="2">Belongs to the type I cytokine receptor family. Type 2 subfamily.</text>
</comment>